<protein>
    <submittedName>
        <fullName evidence="1">Uncharacterized protein</fullName>
    </submittedName>
</protein>
<proteinExistence type="predicted"/>
<comment type="caution">
    <text evidence="1">The sequence shown here is derived from an EMBL/GenBank/DDBJ whole genome shotgun (WGS) entry which is preliminary data.</text>
</comment>
<keyword evidence="2" id="KW-1185">Reference proteome</keyword>
<organism evidence="1 2">
    <name type="scientific">Streptomyces noboritoensis</name>
    <dbReference type="NCBI Taxonomy" id="67337"/>
    <lineage>
        <taxon>Bacteria</taxon>
        <taxon>Bacillati</taxon>
        <taxon>Actinomycetota</taxon>
        <taxon>Actinomycetes</taxon>
        <taxon>Kitasatosporales</taxon>
        <taxon>Streptomycetaceae</taxon>
        <taxon>Streptomyces</taxon>
    </lineage>
</organism>
<dbReference type="EMBL" id="JBHMQV010000009">
    <property type="protein sequence ID" value="MFC0844106.1"/>
    <property type="molecule type" value="Genomic_DNA"/>
</dbReference>
<gene>
    <name evidence="1" type="ORF">ACFH04_10335</name>
</gene>
<name>A0ABV6TEA4_9ACTN</name>
<reference evidence="1 2" key="1">
    <citation type="submission" date="2024-09" db="EMBL/GenBank/DDBJ databases">
        <authorList>
            <person name="Sun Q."/>
            <person name="Mori K."/>
        </authorList>
    </citation>
    <scope>NUCLEOTIDE SEQUENCE [LARGE SCALE GENOMIC DNA]</scope>
    <source>
        <strain evidence="1 2">JCM 4557</strain>
    </source>
</reference>
<evidence type="ECO:0000313" key="2">
    <source>
        <dbReference type="Proteomes" id="UP001589887"/>
    </source>
</evidence>
<accession>A0ABV6TEA4</accession>
<evidence type="ECO:0000313" key="1">
    <source>
        <dbReference type="EMBL" id="MFC0844106.1"/>
    </source>
</evidence>
<dbReference type="Proteomes" id="UP001589887">
    <property type="component" value="Unassembled WGS sequence"/>
</dbReference>
<sequence>MEDFHDASAGFDRKRDDVWPLPAREPAEVICHGDAATYNTVFRTNSPSR</sequence>
<dbReference type="RefSeq" id="WP_394318117.1">
    <property type="nucleotide sequence ID" value="NZ_JBHMQV010000009.1"/>
</dbReference>